<evidence type="ECO:0000313" key="10">
    <source>
        <dbReference type="EMBL" id="VEH15294.1"/>
    </source>
</evidence>
<sequence>MLIRYLVYKEFLQMWRNRFLKVLALIYPVVIMCVFPWVMNMEVKNVAVVVVDNDRSTLSQQLVHRIEASHYFVFKGQKTSYTDALSAVEQSEADVIVELPAHFERDRMRGENPQVLIAVNAVNGSKGMLGAAYMNRIVTEAVTPEGLITALNDRVSTLYLYNKHLDSKLFMIPSLMGLLLMIVCGALPALNIVSEKEAGTIEAINVTPVSKSVFIMAKLIPYWLLGLVVMTICFGLAWLIYGFTCEGNLGLVYLLALLLAFVFSGFGLVISNYNQTMQQAMFVLWFFLLVFMLMSGLLTPVRSMPRWAYLTTYINPVTYFIDGIRTVFVRGGDFHSILPQLLGLTGFAIFFDSWAVLSYRKNS</sequence>
<feature type="transmembrane region" description="Helical" evidence="8">
    <location>
        <begin position="282"/>
        <end position="301"/>
    </location>
</feature>
<dbReference type="PANTHER" id="PTHR30294">
    <property type="entry name" value="MEMBRANE COMPONENT OF ABC TRANSPORTER YHHJ-RELATED"/>
    <property type="match status" value="1"/>
</dbReference>
<evidence type="ECO:0000256" key="8">
    <source>
        <dbReference type="SAM" id="Phobius"/>
    </source>
</evidence>
<comment type="subcellular location">
    <subcellularLocation>
        <location evidence="1">Cell membrane</location>
        <topology evidence="1">Multi-pass membrane protein</topology>
    </subcellularLocation>
</comment>
<evidence type="ECO:0000256" key="2">
    <source>
        <dbReference type="ARBA" id="ARBA00007783"/>
    </source>
</evidence>
<keyword evidence="3" id="KW-0813">Transport</keyword>
<dbReference type="GeneID" id="85012138"/>
<dbReference type="RefSeq" id="WP_018920077.1">
    <property type="nucleotide sequence ID" value="NZ_LR134384.1"/>
</dbReference>
<dbReference type="GO" id="GO:0005886">
    <property type="term" value="C:plasma membrane"/>
    <property type="evidence" value="ECO:0007669"/>
    <property type="project" value="UniProtKB-SubCell"/>
</dbReference>
<dbReference type="Pfam" id="PF12698">
    <property type="entry name" value="ABC2_membrane_3"/>
    <property type="match status" value="1"/>
</dbReference>
<feature type="transmembrane region" description="Helical" evidence="8">
    <location>
        <begin position="250"/>
        <end position="270"/>
    </location>
</feature>
<dbReference type="GO" id="GO:0140359">
    <property type="term" value="F:ABC-type transporter activity"/>
    <property type="evidence" value="ECO:0007669"/>
    <property type="project" value="InterPro"/>
</dbReference>
<keyword evidence="5 8" id="KW-0812">Transmembrane</keyword>
<keyword evidence="4" id="KW-1003">Cell membrane</keyword>
<evidence type="ECO:0000256" key="7">
    <source>
        <dbReference type="ARBA" id="ARBA00023136"/>
    </source>
</evidence>
<protein>
    <submittedName>
        <fullName evidence="10">Inner membrane transport permease ybhR</fullName>
    </submittedName>
</protein>
<evidence type="ECO:0000256" key="5">
    <source>
        <dbReference type="ARBA" id="ARBA00022692"/>
    </source>
</evidence>
<accession>A0A448L5N9</accession>
<dbReference type="InterPro" id="IPR051449">
    <property type="entry name" value="ABC-2_transporter_component"/>
</dbReference>
<feature type="transmembrane region" description="Helical" evidence="8">
    <location>
        <begin position="220"/>
        <end position="244"/>
    </location>
</feature>
<dbReference type="PROSITE" id="PS51012">
    <property type="entry name" value="ABC_TM2"/>
    <property type="match status" value="1"/>
</dbReference>
<organism evidence="10 11">
    <name type="scientific">Segatella oris</name>
    <dbReference type="NCBI Taxonomy" id="28135"/>
    <lineage>
        <taxon>Bacteria</taxon>
        <taxon>Pseudomonadati</taxon>
        <taxon>Bacteroidota</taxon>
        <taxon>Bacteroidia</taxon>
        <taxon>Bacteroidales</taxon>
        <taxon>Prevotellaceae</taxon>
        <taxon>Segatella</taxon>
    </lineage>
</organism>
<keyword evidence="7 8" id="KW-0472">Membrane</keyword>
<evidence type="ECO:0000256" key="1">
    <source>
        <dbReference type="ARBA" id="ARBA00004651"/>
    </source>
</evidence>
<evidence type="ECO:0000256" key="6">
    <source>
        <dbReference type="ARBA" id="ARBA00022989"/>
    </source>
</evidence>
<dbReference type="PANTHER" id="PTHR30294:SF29">
    <property type="entry name" value="MULTIDRUG ABC TRANSPORTER PERMEASE YBHS-RELATED"/>
    <property type="match status" value="1"/>
</dbReference>
<gene>
    <name evidence="10" type="primary">ybhR_1</name>
    <name evidence="10" type="ORF">NCTC13071_01292</name>
</gene>
<feature type="domain" description="ABC transmembrane type-2" evidence="9">
    <location>
        <begin position="135"/>
        <end position="362"/>
    </location>
</feature>
<proteinExistence type="inferred from homology"/>
<dbReference type="Proteomes" id="UP000274578">
    <property type="component" value="Chromosome 1"/>
</dbReference>
<feature type="transmembrane region" description="Helical" evidence="8">
    <location>
        <begin position="169"/>
        <end position="190"/>
    </location>
</feature>
<name>A0A448L5N9_9BACT</name>
<evidence type="ECO:0000256" key="3">
    <source>
        <dbReference type="ARBA" id="ARBA00022448"/>
    </source>
</evidence>
<dbReference type="InterPro" id="IPR013525">
    <property type="entry name" value="ABC2_TM"/>
</dbReference>
<feature type="transmembrane region" description="Helical" evidence="8">
    <location>
        <begin position="20"/>
        <end position="39"/>
    </location>
</feature>
<reference evidence="10 11" key="1">
    <citation type="submission" date="2018-12" db="EMBL/GenBank/DDBJ databases">
        <authorList>
            <consortium name="Pathogen Informatics"/>
        </authorList>
    </citation>
    <scope>NUCLEOTIDE SEQUENCE [LARGE SCALE GENOMIC DNA]</scope>
    <source>
        <strain evidence="10 11">NCTC13071</strain>
    </source>
</reference>
<dbReference type="AlphaFoldDB" id="A0A448L5N9"/>
<dbReference type="InterPro" id="IPR047817">
    <property type="entry name" value="ABC2_TM_bact-type"/>
</dbReference>
<comment type="similarity">
    <text evidence="2">Belongs to the ABC-2 integral membrane protein family.</text>
</comment>
<dbReference type="KEGG" id="poc:NCTC13071_01292"/>
<feature type="transmembrane region" description="Helical" evidence="8">
    <location>
        <begin position="337"/>
        <end position="357"/>
    </location>
</feature>
<dbReference type="EMBL" id="LR134384">
    <property type="protein sequence ID" value="VEH15294.1"/>
    <property type="molecule type" value="Genomic_DNA"/>
</dbReference>
<evidence type="ECO:0000259" key="9">
    <source>
        <dbReference type="PROSITE" id="PS51012"/>
    </source>
</evidence>
<keyword evidence="6 8" id="KW-1133">Transmembrane helix</keyword>
<evidence type="ECO:0000256" key="4">
    <source>
        <dbReference type="ARBA" id="ARBA00022475"/>
    </source>
</evidence>
<dbReference type="Gene3D" id="3.40.1710.10">
    <property type="entry name" value="abc type-2 transporter like domain"/>
    <property type="match status" value="1"/>
</dbReference>
<evidence type="ECO:0000313" key="11">
    <source>
        <dbReference type="Proteomes" id="UP000274578"/>
    </source>
</evidence>